<protein>
    <submittedName>
        <fullName evidence="1">Uncharacterized protein</fullName>
    </submittedName>
</protein>
<gene>
    <name evidence="1" type="ORF">QYM36_013489</name>
</gene>
<accession>A0AA88HQ89</accession>
<evidence type="ECO:0000313" key="1">
    <source>
        <dbReference type="EMBL" id="KAK2709831.1"/>
    </source>
</evidence>
<dbReference type="AlphaFoldDB" id="A0AA88HQ89"/>
<dbReference type="EMBL" id="JAVRJZ010000017">
    <property type="protein sequence ID" value="KAK2709831.1"/>
    <property type="molecule type" value="Genomic_DNA"/>
</dbReference>
<dbReference type="Proteomes" id="UP001187531">
    <property type="component" value="Unassembled WGS sequence"/>
</dbReference>
<proteinExistence type="predicted"/>
<evidence type="ECO:0000313" key="2">
    <source>
        <dbReference type="Proteomes" id="UP001187531"/>
    </source>
</evidence>
<comment type="caution">
    <text evidence="1">The sequence shown here is derived from an EMBL/GenBank/DDBJ whole genome shotgun (WGS) entry which is preliminary data.</text>
</comment>
<sequence length="173" mass="19135">MVLPLKLYESAVGPICLKSVDRCGAISVIGVKGILNTSPAARERGENLQVTAEIGELARQGKRELLLREINRYNWDVVGLSETHLPVTGDEKLDDNTLILSGRTGEKQENGVGVLLSRKARRSLITAAPISERLIMIRLKGSPGNLQLQLQCLVDSVPKRYSVCHRGRQHNYR</sequence>
<dbReference type="InterPro" id="IPR036691">
    <property type="entry name" value="Endo/exonu/phosph_ase_sf"/>
</dbReference>
<reference evidence="1" key="1">
    <citation type="submission" date="2023-07" db="EMBL/GenBank/DDBJ databases">
        <title>Chromosome-level genome assembly of Artemia franciscana.</title>
        <authorList>
            <person name="Jo E."/>
        </authorList>
    </citation>
    <scope>NUCLEOTIDE SEQUENCE</scope>
    <source>
        <tissue evidence="1">Whole body</tissue>
    </source>
</reference>
<keyword evidence="2" id="KW-1185">Reference proteome</keyword>
<organism evidence="1 2">
    <name type="scientific">Artemia franciscana</name>
    <name type="common">Brine shrimp</name>
    <name type="synonym">Artemia sanfranciscana</name>
    <dbReference type="NCBI Taxonomy" id="6661"/>
    <lineage>
        <taxon>Eukaryota</taxon>
        <taxon>Metazoa</taxon>
        <taxon>Ecdysozoa</taxon>
        <taxon>Arthropoda</taxon>
        <taxon>Crustacea</taxon>
        <taxon>Branchiopoda</taxon>
        <taxon>Anostraca</taxon>
        <taxon>Artemiidae</taxon>
        <taxon>Artemia</taxon>
    </lineage>
</organism>
<name>A0AA88HQ89_ARTSF</name>
<dbReference type="Gene3D" id="3.60.10.10">
    <property type="entry name" value="Endonuclease/exonuclease/phosphatase"/>
    <property type="match status" value="1"/>
</dbReference>